<evidence type="ECO:0000256" key="2">
    <source>
        <dbReference type="ARBA" id="ARBA00022448"/>
    </source>
</evidence>
<dbReference type="PANTHER" id="PTHR33162:SF3">
    <property type="entry name" value="SEC-INDEPENDENT PROTEIN TRANSLOCASE PROTEIN TATB, CHLOROPLASTIC"/>
    <property type="match status" value="1"/>
</dbReference>
<dbReference type="PANTHER" id="PTHR33162">
    <property type="entry name" value="SEC-INDEPENDENT PROTEIN TRANSLOCASE PROTEIN TATA, CHLOROPLASTIC"/>
    <property type="match status" value="1"/>
</dbReference>
<accession>A0A172MLJ4</accession>
<feature type="region of interest" description="Disordered" evidence="8">
    <location>
        <begin position="205"/>
        <end position="330"/>
    </location>
</feature>
<feature type="compositionally biased region" description="Basic and acidic residues" evidence="8">
    <location>
        <begin position="255"/>
        <end position="269"/>
    </location>
</feature>
<sequence>MAMATLITTPATTTSTRARLLLHPQRPPYSAPNYCPSFGLSSSIPQQCSSTLSQRNGLKLMDIPIATKFLHHRGRKGKRKGKFDARASLFGVGAPEALVIGVVALLVFGPKGLAEENLQDYKLHKLKFHIVTRKTTLRPTLMCECVANCSEDSKKLESYNLNESEMGIPVARNLGKTLRAFQPTIRELQEVSREFKSTLEKEIGLDGITNSTTQTTNLSNSTPTAPAPPSPPVTSSADSPAESEPNGTPTADKAYTSEEYLKITEEQLKKASSSQQQAEVPAAVESQPDAKATEENGEQQQVQTLVAAESQVAPPQAQPTAHDDFLFHNQQRMEKLLPKCLNQ</sequence>
<evidence type="ECO:0000256" key="8">
    <source>
        <dbReference type="SAM" id="MobiDB-lite"/>
    </source>
</evidence>
<evidence type="ECO:0000256" key="5">
    <source>
        <dbReference type="ARBA" id="ARBA00022989"/>
    </source>
</evidence>
<dbReference type="GO" id="GO:0015031">
    <property type="term" value="P:protein transport"/>
    <property type="evidence" value="ECO:0007669"/>
    <property type="project" value="UniProtKB-KW"/>
</dbReference>
<reference evidence="10" key="1">
    <citation type="journal article" date="2016" name="Funct. Integr. Genomics">
        <title>Structural organization of fatty acid desaturase loci in linseed lines with contrasting linolenic acid contents.</title>
        <authorList>
            <person name="Thambugala D."/>
            <person name="Ragupathy R."/>
            <person name="Cloutier S."/>
        </authorList>
    </citation>
    <scope>NUCLEOTIDE SEQUENCE</scope>
</reference>
<evidence type="ECO:0000256" key="9">
    <source>
        <dbReference type="SAM" id="Phobius"/>
    </source>
</evidence>
<dbReference type="EMBL" id="KX154814">
    <property type="protein sequence ID" value="AND01195.1"/>
    <property type="molecule type" value="Genomic_DNA"/>
</dbReference>
<evidence type="ECO:0000313" key="10">
    <source>
        <dbReference type="EMBL" id="AND01195.1"/>
    </source>
</evidence>
<dbReference type="Pfam" id="PF02416">
    <property type="entry name" value="TatA_B_E"/>
    <property type="match status" value="1"/>
</dbReference>
<protein>
    <submittedName>
        <fullName evidence="10">Putative mttA/hcf106 family protein</fullName>
    </submittedName>
</protein>
<evidence type="ECO:0000256" key="1">
    <source>
        <dbReference type="ARBA" id="ARBA00004167"/>
    </source>
</evidence>
<keyword evidence="5 9" id="KW-1133">Transmembrane helix</keyword>
<name>A0A172MLJ4_LINUS</name>
<feature type="transmembrane region" description="Helical" evidence="9">
    <location>
        <begin position="87"/>
        <end position="109"/>
    </location>
</feature>
<evidence type="ECO:0000256" key="3">
    <source>
        <dbReference type="ARBA" id="ARBA00022692"/>
    </source>
</evidence>
<feature type="compositionally biased region" description="Low complexity" evidence="8">
    <location>
        <begin position="209"/>
        <end position="224"/>
    </location>
</feature>
<dbReference type="InterPro" id="IPR003369">
    <property type="entry name" value="TatA/B/E"/>
</dbReference>
<keyword evidence="3 9" id="KW-0812">Transmembrane</keyword>
<keyword evidence="7 9" id="KW-0472">Membrane</keyword>
<evidence type="ECO:0000256" key="6">
    <source>
        <dbReference type="ARBA" id="ARBA00023010"/>
    </source>
</evidence>
<dbReference type="Gene3D" id="1.20.5.3310">
    <property type="match status" value="1"/>
</dbReference>
<feature type="compositionally biased region" description="Basic and acidic residues" evidence="8">
    <location>
        <begin position="321"/>
        <end position="330"/>
    </location>
</feature>
<dbReference type="GO" id="GO:0016020">
    <property type="term" value="C:membrane"/>
    <property type="evidence" value="ECO:0007669"/>
    <property type="project" value="UniProtKB-SubCell"/>
</dbReference>
<keyword evidence="6" id="KW-0811">Translocation</keyword>
<proteinExistence type="predicted"/>
<keyword evidence="2" id="KW-0813">Transport</keyword>
<dbReference type="AlphaFoldDB" id="A0A172MLJ4"/>
<keyword evidence="4" id="KW-0653">Protein transport</keyword>
<evidence type="ECO:0000256" key="7">
    <source>
        <dbReference type="ARBA" id="ARBA00023136"/>
    </source>
</evidence>
<comment type="subcellular location">
    <subcellularLocation>
        <location evidence="1">Membrane</location>
        <topology evidence="1">Single-pass membrane protein</topology>
    </subcellularLocation>
</comment>
<evidence type="ECO:0000256" key="4">
    <source>
        <dbReference type="ARBA" id="ARBA00022927"/>
    </source>
</evidence>
<organism evidence="10">
    <name type="scientific">Linum usitatissimum</name>
    <name type="common">Flax</name>
    <name type="synonym">Linum humile</name>
    <dbReference type="NCBI Taxonomy" id="4006"/>
    <lineage>
        <taxon>Eukaryota</taxon>
        <taxon>Viridiplantae</taxon>
        <taxon>Streptophyta</taxon>
        <taxon>Embryophyta</taxon>
        <taxon>Tracheophyta</taxon>
        <taxon>Spermatophyta</taxon>
        <taxon>Magnoliopsida</taxon>
        <taxon>eudicotyledons</taxon>
        <taxon>Gunneridae</taxon>
        <taxon>Pentapetalae</taxon>
        <taxon>rosids</taxon>
        <taxon>fabids</taxon>
        <taxon>Malpighiales</taxon>
        <taxon>Linaceae</taxon>
        <taxon>Linum</taxon>
    </lineage>
</organism>